<dbReference type="SUPFAM" id="SSF101801">
    <property type="entry name" value="Surface presentation of antigens (SPOA)"/>
    <property type="match status" value="1"/>
</dbReference>
<dbReference type="Gene3D" id="2.30.330.10">
    <property type="entry name" value="SpoA-like"/>
    <property type="match status" value="1"/>
</dbReference>
<keyword evidence="1" id="KW-0969">Cilium</keyword>
<dbReference type="RefSeq" id="WP_006026787.1">
    <property type="nucleotide sequence ID" value="NZ_CP013380.1"/>
</dbReference>
<reference evidence="1 2" key="1">
    <citation type="submission" date="2020-12" db="EMBL/GenBank/DDBJ databases">
        <title>FDA dAtabase for Regulatory Grade micrObial Sequences (FDA-ARGOS): Supporting development and validation of Infectious Disease Dx tests.</title>
        <authorList>
            <person name="Nelson B."/>
            <person name="Plummer A."/>
            <person name="Tallon L."/>
            <person name="Sadzewicz L."/>
            <person name="Zhao X."/>
            <person name="Boylan J."/>
            <person name="Ott S."/>
            <person name="Bowen H."/>
            <person name="Vavikolanu K."/>
            <person name="Mehta A."/>
            <person name="Aluvathingal J."/>
            <person name="Nadendla S."/>
            <person name="Myers T."/>
            <person name="Yan Y."/>
            <person name="Sichtig H."/>
        </authorList>
    </citation>
    <scope>NUCLEOTIDE SEQUENCE [LARGE SCALE GENOMIC DNA]</scope>
    <source>
        <strain evidence="1 2">FDAARGOS_899</strain>
    </source>
</reference>
<keyword evidence="1" id="KW-0966">Cell projection</keyword>
<protein>
    <submittedName>
        <fullName evidence="1">FliM/FliN family flagellar motor switch protein</fullName>
    </submittedName>
</protein>
<name>A0A7U4P425_9BURK</name>
<organism evidence="1 2">
    <name type="scientific">Burkholderia humptydooensis</name>
    <dbReference type="NCBI Taxonomy" id="430531"/>
    <lineage>
        <taxon>Bacteria</taxon>
        <taxon>Pseudomonadati</taxon>
        <taxon>Pseudomonadota</taxon>
        <taxon>Betaproteobacteria</taxon>
        <taxon>Burkholderiales</taxon>
        <taxon>Burkholderiaceae</taxon>
        <taxon>Burkholderia</taxon>
        <taxon>pseudomallei group</taxon>
    </lineage>
</organism>
<dbReference type="InterPro" id="IPR036429">
    <property type="entry name" value="SpoA-like_sf"/>
</dbReference>
<evidence type="ECO:0000313" key="1">
    <source>
        <dbReference type="EMBL" id="QPS42155.1"/>
    </source>
</evidence>
<dbReference type="KEGG" id="bhg:I6G56_10930"/>
<dbReference type="Pfam" id="PF01052">
    <property type="entry name" value="FliMN_C"/>
    <property type="match status" value="1"/>
</dbReference>
<sequence>MRTIPLDAGTAPVLRTLGHGRAYRRDTDALTLLFRRGGGTGLILTSRAGDAVVRVWCDSAQWCRWIAPVLPVADWHAVPDELRSALAAWTFACVAPCAAAAGLAWPQAEAVEPEACSITNRWLLRLEREGATLDLQILDAPSTWIAQLAAGLDPLDAPPGDAPDRPAPAPALRVALIAGWSCIDTTQLARLHRGDALLLHHAYAVADGELGLFTDRPLASVIRRDALGYTIGVTMETFDDWLDVEPADPAATLPLVLPLDASVRIVAQAAAIDVPLDRLAALRSGDILEGPAIGDGLCTLKIGGRPFARGMLLDIDGRLAIRIEHFV</sequence>
<keyword evidence="1" id="KW-0282">Flagellum</keyword>
<accession>A0A7T2WXU7</accession>
<dbReference type="Proteomes" id="UP000594943">
    <property type="component" value="Chromosome 1"/>
</dbReference>
<dbReference type="InterPro" id="IPR001543">
    <property type="entry name" value="FliN-like_C"/>
</dbReference>
<dbReference type="AlphaFoldDB" id="A0A7U4P425"/>
<dbReference type="EMBL" id="CP065686">
    <property type="protein sequence ID" value="QPS42155.1"/>
    <property type="molecule type" value="Genomic_DNA"/>
</dbReference>
<accession>A0A7U4P425</accession>
<evidence type="ECO:0000313" key="2">
    <source>
        <dbReference type="Proteomes" id="UP000594943"/>
    </source>
</evidence>
<gene>
    <name evidence="1" type="ORF">I6G56_10930</name>
</gene>
<proteinExistence type="predicted"/>